<feature type="region of interest" description="Disordered" evidence="1">
    <location>
        <begin position="406"/>
        <end position="460"/>
    </location>
</feature>
<proteinExistence type="predicted"/>
<evidence type="ECO:0000259" key="2">
    <source>
        <dbReference type="PROSITE" id="PS51011"/>
    </source>
</evidence>
<dbReference type="PROSITE" id="PS51011">
    <property type="entry name" value="ARID"/>
    <property type="match status" value="1"/>
</dbReference>
<evidence type="ECO:0000313" key="4">
    <source>
        <dbReference type="Proteomes" id="UP000287166"/>
    </source>
</evidence>
<dbReference type="InterPro" id="IPR036431">
    <property type="entry name" value="ARID_dom_sf"/>
</dbReference>
<name>A0A401H2A5_9APHY</name>
<dbReference type="STRING" id="139825.A0A401H2A5"/>
<dbReference type="InParanoid" id="A0A401H2A5"/>
<comment type="caution">
    <text evidence="3">The sequence shown here is derived from an EMBL/GenBank/DDBJ whole genome shotgun (WGS) entry which is preliminary data.</text>
</comment>
<dbReference type="GO" id="GO:0003677">
    <property type="term" value="F:DNA binding"/>
    <property type="evidence" value="ECO:0007669"/>
    <property type="project" value="InterPro"/>
</dbReference>
<dbReference type="CDD" id="cd16100">
    <property type="entry name" value="ARID"/>
    <property type="match status" value="1"/>
</dbReference>
<dbReference type="AlphaFoldDB" id="A0A401H2A5"/>
<dbReference type="GeneID" id="38785439"/>
<dbReference type="Proteomes" id="UP000287166">
    <property type="component" value="Unassembled WGS sequence"/>
</dbReference>
<dbReference type="InterPro" id="IPR001606">
    <property type="entry name" value="ARID_dom"/>
</dbReference>
<sequence length="460" mass="51181">MMKQMNNTLSAVLSNALCTLPMLVHRQHPAETKQPLPVRIPPLPVEIFSVWYKSFCTENNIVHIPALMSHDGHQIDLYALHVAVVNAGFYNRVAQNDQWPVIGAKLGFVQFPASNSEPAKSGPGVAQHVEDVYEQYLSNKCRPWRKHACARRSFLYKDTNGAPNLAGALDPQQFNEILQYATVPTPELRRRNVPARIINLVEANRPLLRSLSQRELGGGVADNAQPTPQQHPMPSLYMKQQGPVVNPVMAMRSGQSQIQQDSSESAGPAMTVASVAATVPFRHRTQPVTEEELQNNLRLINSAKSQFISFVLERTPYHIPDDQKAQFNATLEELCRCAIETEPMLHIYLCYIDKKAVQRLTMMIAIAQQQRKLFASSQCVKRFQHMREMIIQMQGTSEAYAKYTPLSASSTSPSHSAAPSTDLGVAPPPSFSLPSSHTMTVPPQSPQQGLQSHPPFPMPI</sequence>
<dbReference type="OrthoDB" id="1938591at2759"/>
<protein>
    <recommendedName>
        <fullName evidence="2">ARID domain-containing protein</fullName>
    </recommendedName>
</protein>
<accession>A0A401H2A5</accession>
<feature type="domain" description="ARID" evidence="2">
    <location>
        <begin position="42"/>
        <end position="145"/>
    </location>
</feature>
<organism evidence="3 4">
    <name type="scientific">Sparassis crispa</name>
    <dbReference type="NCBI Taxonomy" id="139825"/>
    <lineage>
        <taxon>Eukaryota</taxon>
        <taxon>Fungi</taxon>
        <taxon>Dikarya</taxon>
        <taxon>Basidiomycota</taxon>
        <taxon>Agaricomycotina</taxon>
        <taxon>Agaricomycetes</taxon>
        <taxon>Polyporales</taxon>
        <taxon>Sparassidaceae</taxon>
        <taxon>Sparassis</taxon>
    </lineage>
</organism>
<dbReference type="Pfam" id="PF01388">
    <property type="entry name" value="ARID"/>
    <property type="match status" value="1"/>
</dbReference>
<feature type="compositionally biased region" description="Polar residues" evidence="1">
    <location>
        <begin position="432"/>
        <end position="451"/>
    </location>
</feature>
<reference evidence="3 4" key="1">
    <citation type="journal article" date="2018" name="Sci. Rep.">
        <title>Genome sequence of the cauliflower mushroom Sparassis crispa (Hanabiratake) and its association with beneficial usage.</title>
        <authorList>
            <person name="Kiyama R."/>
            <person name="Furutani Y."/>
            <person name="Kawaguchi K."/>
            <person name="Nakanishi T."/>
        </authorList>
    </citation>
    <scope>NUCLEOTIDE SEQUENCE [LARGE SCALE GENOMIC DNA]</scope>
</reference>
<evidence type="ECO:0000256" key="1">
    <source>
        <dbReference type="SAM" id="MobiDB-lite"/>
    </source>
</evidence>
<dbReference type="EMBL" id="BFAD01000013">
    <property type="protein sequence ID" value="GBE88522.1"/>
    <property type="molecule type" value="Genomic_DNA"/>
</dbReference>
<evidence type="ECO:0000313" key="3">
    <source>
        <dbReference type="EMBL" id="GBE88522.1"/>
    </source>
</evidence>
<dbReference type="SUPFAM" id="SSF46774">
    <property type="entry name" value="ARID-like"/>
    <property type="match status" value="1"/>
</dbReference>
<feature type="compositionally biased region" description="Low complexity" evidence="1">
    <location>
        <begin position="406"/>
        <end position="421"/>
    </location>
</feature>
<gene>
    <name evidence="3" type="ORF">SCP_1303380</name>
</gene>
<keyword evidence="4" id="KW-1185">Reference proteome</keyword>
<dbReference type="RefSeq" id="XP_027619435.1">
    <property type="nucleotide sequence ID" value="XM_027763634.1"/>
</dbReference>
<dbReference type="Gene3D" id="1.10.150.60">
    <property type="entry name" value="ARID DNA-binding domain"/>
    <property type="match status" value="1"/>
</dbReference>